<keyword evidence="3" id="KW-1185">Reference proteome</keyword>
<comment type="caution">
    <text evidence="2">The sequence shown here is derived from an EMBL/GenBank/DDBJ whole genome shotgun (WGS) entry which is preliminary data.</text>
</comment>
<sequence length="136" mass="15813">MCLTQEVHPTGIEPYSPRHRHPVYRKSNSLDHASTEVGLDGKFRVFSPPLLDAQPPHHKHSTQQEHSKFPITNGSLFTTVDGRHPVQEHQFPTYFLSIPVWSLLKAIYKETKRYKNFSFIIFLTTFTIIKALCRRI</sequence>
<name>A0ABN7NMU6_TIMPD</name>
<proteinExistence type="predicted"/>
<dbReference type="Proteomes" id="UP001153148">
    <property type="component" value="Unassembled WGS sequence"/>
</dbReference>
<accession>A0ABN7NMU6</accession>
<evidence type="ECO:0000313" key="3">
    <source>
        <dbReference type="Proteomes" id="UP001153148"/>
    </source>
</evidence>
<feature type="region of interest" description="Disordered" evidence="1">
    <location>
        <begin position="1"/>
        <end position="21"/>
    </location>
</feature>
<evidence type="ECO:0000256" key="1">
    <source>
        <dbReference type="SAM" id="MobiDB-lite"/>
    </source>
</evidence>
<organism evidence="2 3">
    <name type="scientific">Timema podura</name>
    <name type="common">Walking stick</name>
    <dbReference type="NCBI Taxonomy" id="61482"/>
    <lineage>
        <taxon>Eukaryota</taxon>
        <taxon>Metazoa</taxon>
        <taxon>Ecdysozoa</taxon>
        <taxon>Arthropoda</taxon>
        <taxon>Hexapoda</taxon>
        <taxon>Insecta</taxon>
        <taxon>Pterygota</taxon>
        <taxon>Neoptera</taxon>
        <taxon>Polyneoptera</taxon>
        <taxon>Phasmatodea</taxon>
        <taxon>Timematodea</taxon>
        <taxon>Timematoidea</taxon>
        <taxon>Timematidae</taxon>
        <taxon>Timema</taxon>
    </lineage>
</organism>
<dbReference type="EMBL" id="CAJPIN010001246">
    <property type="protein sequence ID" value="CAG2054363.1"/>
    <property type="molecule type" value="Genomic_DNA"/>
</dbReference>
<gene>
    <name evidence="2" type="ORF">TPAB3V08_LOCUS1392</name>
</gene>
<protein>
    <submittedName>
        <fullName evidence="2">Uncharacterized protein</fullName>
    </submittedName>
</protein>
<reference evidence="2" key="1">
    <citation type="submission" date="2021-03" db="EMBL/GenBank/DDBJ databases">
        <authorList>
            <person name="Tran Van P."/>
        </authorList>
    </citation>
    <scope>NUCLEOTIDE SEQUENCE</scope>
</reference>
<evidence type="ECO:0000313" key="2">
    <source>
        <dbReference type="EMBL" id="CAG2054363.1"/>
    </source>
</evidence>